<proteinExistence type="predicted"/>
<evidence type="ECO:0000313" key="3">
    <source>
        <dbReference type="EMBL" id="KHD07690.2"/>
    </source>
</evidence>
<dbReference type="Proteomes" id="UP000030428">
    <property type="component" value="Unassembled WGS sequence"/>
</dbReference>
<dbReference type="EMBL" id="JSZA02000051">
    <property type="protein sequence ID" value="KHD07690.2"/>
    <property type="molecule type" value="Genomic_DNA"/>
</dbReference>
<dbReference type="Pfam" id="PF00571">
    <property type="entry name" value="CBS"/>
    <property type="match status" value="1"/>
</dbReference>
<name>A0A0A6PA79_9GAMM</name>
<dbReference type="SUPFAM" id="SSF54631">
    <property type="entry name" value="CBS-domain pair"/>
    <property type="match status" value="1"/>
</dbReference>
<dbReference type="InterPro" id="IPR000644">
    <property type="entry name" value="CBS_dom"/>
</dbReference>
<comment type="caution">
    <text evidence="3">The sequence shown here is derived from an EMBL/GenBank/DDBJ whole genome shotgun (WGS) entry which is preliminary data.</text>
</comment>
<accession>A0A0A6PA79</accession>
<dbReference type="AlphaFoldDB" id="A0A0A6PA79"/>
<dbReference type="Gene3D" id="3.10.580.10">
    <property type="entry name" value="CBS-domain"/>
    <property type="match status" value="1"/>
</dbReference>
<dbReference type="InterPro" id="IPR050986">
    <property type="entry name" value="GutQ/KpsF_isomerases"/>
</dbReference>
<reference evidence="3 4" key="1">
    <citation type="journal article" date="2016" name="Front. Microbiol.">
        <title>Single-Cell (Meta-)Genomics of a Dimorphic Candidatus Thiomargarita nelsonii Reveals Genomic Plasticity.</title>
        <authorList>
            <person name="Flood B.E."/>
            <person name="Fliss P."/>
            <person name="Jones D.S."/>
            <person name="Dick G.J."/>
            <person name="Jain S."/>
            <person name="Kaster A.K."/>
            <person name="Winkel M."/>
            <person name="Mussmann M."/>
            <person name="Bailey J."/>
        </authorList>
    </citation>
    <scope>NUCLEOTIDE SEQUENCE [LARGE SCALE GENOMIC DNA]</scope>
    <source>
        <strain evidence="3">Hydrate Ridge</strain>
    </source>
</reference>
<sequence>MGDKGRDRHRQVNDLRRVFDKQVDIHSTMITEVMTAPCKTLGAKSLAVDALSLMQSHKITVLLVIDEQDNLIGVLHMHDLLRARVV</sequence>
<dbReference type="InterPro" id="IPR046342">
    <property type="entry name" value="CBS_dom_sf"/>
</dbReference>
<keyword evidence="1" id="KW-0129">CBS domain</keyword>
<evidence type="ECO:0000256" key="1">
    <source>
        <dbReference type="PROSITE-ProRule" id="PRU00703"/>
    </source>
</evidence>
<keyword evidence="4" id="KW-1185">Reference proteome</keyword>
<dbReference type="PROSITE" id="PS51371">
    <property type="entry name" value="CBS"/>
    <property type="match status" value="1"/>
</dbReference>
<evidence type="ECO:0000313" key="4">
    <source>
        <dbReference type="Proteomes" id="UP000030428"/>
    </source>
</evidence>
<protein>
    <recommendedName>
        <fullName evidence="2">CBS domain-containing protein</fullName>
    </recommendedName>
</protein>
<feature type="domain" description="CBS" evidence="2">
    <location>
        <begin position="29"/>
        <end position="86"/>
    </location>
</feature>
<evidence type="ECO:0000259" key="2">
    <source>
        <dbReference type="PROSITE" id="PS51371"/>
    </source>
</evidence>
<gene>
    <name evidence="3" type="ORF">PN36_14710</name>
</gene>
<dbReference type="PANTHER" id="PTHR42745:SF1">
    <property type="entry name" value="ARABINOSE 5-PHOSPHATE ISOMERASE KDSD"/>
    <property type="match status" value="1"/>
</dbReference>
<organism evidence="3 4">
    <name type="scientific">Candidatus Thiomargarita nelsonii</name>
    <dbReference type="NCBI Taxonomy" id="1003181"/>
    <lineage>
        <taxon>Bacteria</taxon>
        <taxon>Pseudomonadati</taxon>
        <taxon>Pseudomonadota</taxon>
        <taxon>Gammaproteobacteria</taxon>
        <taxon>Thiotrichales</taxon>
        <taxon>Thiotrichaceae</taxon>
        <taxon>Thiomargarita</taxon>
    </lineage>
</organism>
<dbReference type="PANTHER" id="PTHR42745">
    <property type="match status" value="1"/>
</dbReference>